<evidence type="ECO:0000313" key="1">
    <source>
        <dbReference type="EMBL" id="OGI86633.1"/>
    </source>
</evidence>
<dbReference type="AlphaFoldDB" id="A0A1F6WXP1"/>
<sequence length="183" mass="20387">MNYLDKLEASHERLAEFTGGAFTDMASRAVISNSLEVTKVSNTPYSFLWKGLSIDASSYVRYHSRFGAISNKNMKEFTYIFGLEASLDEATIFEEDFGVNAVSTVKALRYINQGLISGAMLKITNSNSSIIDTMQISTELKNKYYTEIANGNVIYSPTAPFTYGSWSGMVYIAIQTSSQFQFD</sequence>
<comment type="caution">
    <text evidence="1">The sequence shown here is derived from an EMBL/GenBank/DDBJ whole genome shotgun (WGS) entry which is preliminary data.</text>
</comment>
<gene>
    <name evidence="1" type="ORF">A3A91_02885</name>
</gene>
<name>A0A1F6WXP1_9BACT</name>
<protein>
    <submittedName>
        <fullName evidence="1">Uncharacterized protein</fullName>
    </submittedName>
</protein>
<reference evidence="1 2" key="1">
    <citation type="journal article" date="2016" name="Nat. Commun.">
        <title>Thousands of microbial genomes shed light on interconnected biogeochemical processes in an aquifer system.</title>
        <authorList>
            <person name="Anantharaman K."/>
            <person name="Brown C.T."/>
            <person name="Hug L.A."/>
            <person name="Sharon I."/>
            <person name="Castelle C.J."/>
            <person name="Probst A.J."/>
            <person name="Thomas B.C."/>
            <person name="Singh A."/>
            <person name="Wilkins M.J."/>
            <person name="Karaoz U."/>
            <person name="Brodie E.L."/>
            <person name="Williams K.H."/>
            <person name="Hubbard S.S."/>
            <person name="Banfield J.F."/>
        </authorList>
    </citation>
    <scope>NUCLEOTIDE SEQUENCE [LARGE SCALE GENOMIC DNA]</scope>
</reference>
<organism evidence="1 2">
    <name type="scientific">Candidatus Nomurabacteria bacterium RIFCSPLOWO2_01_FULL_36_16</name>
    <dbReference type="NCBI Taxonomy" id="1801767"/>
    <lineage>
        <taxon>Bacteria</taxon>
        <taxon>Candidatus Nomuraibacteriota</taxon>
    </lineage>
</organism>
<evidence type="ECO:0000313" key="2">
    <source>
        <dbReference type="Proteomes" id="UP000177001"/>
    </source>
</evidence>
<accession>A0A1F6WXP1</accession>
<dbReference type="EMBL" id="MFUR01000013">
    <property type="protein sequence ID" value="OGI86633.1"/>
    <property type="molecule type" value="Genomic_DNA"/>
</dbReference>
<proteinExistence type="predicted"/>
<dbReference type="Proteomes" id="UP000177001">
    <property type="component" value="Unassembled WGS sequence"/>
</dbReference>